<dbReference type="EMBL" id="JAFBEC010000001">
    <property type="protein sequence ID" value="MBM7631349.1"/>
    <property type="molecule type" value="Genomic_DNA"/>
</dbReference>
<accession>A0ABS2P7R6</accession>
<dbReference type="EC" id="1.6.5.5" evidence="2"/>
<keyword evidence="2" id="KW-0560">Oxidoreductase</keyword>
<dbReference type="CDD" id="cd08241">
    <property type="entry name" value="QOR1"/>
    <property type="match status" value="1"/>
</dbReference>
<dbReference type="InterPro" id="IPR013149">
    <property type="entry name" value="ADH-like_C"/>
</dbReference>
<proteinExistence type="predicted"/>
<evidence type="ECO:0000313" key="3">
    <source>
        <dbReference type="Proteomes" id="UP000741863"/>
    </source>
</evidence>
<dbReference type="Gene3D" id="3.90.180.10">
    <property type="entry name" value="Medium-chain alcohol dehydrogenases, catalytic domain"/>
    <property type="match status" value="1"/>
</dbReference>
<dbReference type="PANTHER" id="PTHR43677">
    <property type="entry name" value="SHORT-CHAIN DEHYDROGENASE/REDUCTASE"/>
    <property type="match status" value="1"/>
</dbReference>
<dbReference type="Pfam" id="PF08240">
    <property type="entry name" value="ADH_N"/>
    <property type="match status" value="1"/>
</dbReference>
<dbReference type="Pfam" id="PF00107">
    <property type="entry name" value="ADH_zinc_N"/>
    <property type="match status" value="1"/>
</dbReference>
<dbReference type="InterPro" id="IPR051397">
    <property type="entry name" value="Zn-ADH-like_protein"/>
</dbReference>
<name>A0ABS2P7R6_9BACL</name>
<dbReference type="InterPro" id="IPR020843">
    <property type="entry name" value="ER"/>
</dbReference>
<dbReference type="SMART" id="SM00829">
    <property type="entry name" value="PKS_ER"/>
    <property type="match status" value="1"/>
</dbReference>
<dbReference type="RefSeq" id="WP_204695498.1">
    <property type="nucleotide sequence ID" value="NZ_JAFBEC010000001.1"/>
</dbReference>
<dbReference type="Gene3D" id="3.40.50.720">
    <property type="entry name" value="NAD(P)-binding Rossmann-like Domain"/>
    <property type="match status" value="1"/>
</dbReference>
<dbReference type="PANTHER" id="PTHR43677:SF4">
    <property type="entry name" value="QUINONE OXIDOREDUCTASE-LIKE PROTEIN 2"/>
    <property type="match status" value="1"/>
</dbReference>
<sequence>MKKWIVETLADPTEALVLKEDEKPLRTKGQLLIDTKAAALNFFDILLCQGKYQEKPPLPFTPGAEISGTIVEADEDSKWNVGQKVLARPKLPNGGLAEFVVVGEDEVFAVPEAMSYEEASALFITYQTSYYALHHRAKLQPGEVLLVHAGAGGVGSAAIQLGKSQGATVIATAGGEEKVNQCLEQGADYAIDYKEEDFVQRVKDLTNGKGADVIYDPVGGHVFDRSRKCIAFDGRILIVGFAGGTIPEAPMNHALVKNYSLVGVHWGYYARLYPEGVHDIHEELCRLYEKGDIKPLLYNVFPFDEVPSALTALGNRSTYGKLVIGGTFS</sequence>
<dbReference type="InterPro" id="IPR002364">
    <property type="entry name" value="Quin_OxRdtase/zeta-crystal_CS"/>
</dbReference>
<comment type="caution">
    <text evidence="2">The sequence shown here is derived from an EMBL/GenBank/DDBJ whole genome shotgun (WGS) entry which is preliminary data.</text>
</comment>
<dbReference type="SUPFAM" id="SSF50129">
    <property type="entry name" value="GroES-like"/>
    <property type="match status" value="1"/>
</dbReference>
<keyword evidence="3" id="KW-1185">Reference proteome</keyword>
<evidence type="ECO:0000259" key="1">
    <source>
        <dbReference type="SMART" id="SM00829"/>
    </source>
</evidence>
<organism evidence="2 3">
    <name type="scientific">Geomicrobium sediminis</name>
    <dbReference type="NCBI Taxonomy" id="1347788"/>
    <lineage>
        <taxon>Bacteria</taxon>
        <taxon>Bacillati</taxon>
        <taxon>Bacillota</taxon>
        <taxon>Bacilli</taxon>
        <taxon>Bacillales</taxon>
        <taxon>Geomicrobium</taxon>
    </lineage>
</organism>
<dbReference type="SUPFAM" id="SSF51735">
    <property type="entry name" value="NAD(P)-binding Rossmann-fold domains"/>
    <property type="match status" value="1"/>
</dbReference>
<evidence type="ECO:0000313" key="2">
    <source>
        <dbReference type="EMBL" id="MBM7631349.1"/>
    </source>
</evidence>
<dbReference type="GO" id="GO:0003960">
    <property type="term" value="F:quinone reductase (NADPH) activity"/>
    <property type="evidence" value="ECO:0007669"/>
    <property type="project" value="UniProtKB-EC"/>
</dbReference>
<feature type="domain" description="Enoyl reductase (ER)" evidence="1">
    <location>
        <begin position="11"/>
        <end position="324"/>
    </location>
</feature>
<dbReference type="InterPro" id="IPR011032">
    <property type="entry name" value="GroES-like_sf"/>
</dbReference>
<dbReference type="InterPro" id="IPR013154">
    <property type="entry name" value="ADH-like_N"/>
</dbReference>
<reference evidence="2 3" key="1">
    <citation type="submission" date="2021-01" db="EMBL/GenBank/DDBJ databases">
        <title>Genomic Encyclopedia of Type Strains, Phase IV (KMG-IV): sequencing the most valuable type-strain genomes for metagenomic binning, comparative biology and taxonomic classification.</title>
        <authorList>
            <person name="Goeker M."/>
        </authorList>
    </citation>
    <scope>NUCLEOTIDE SEQUENCE [LARGE SCALE GENOMIC DNA]</scope>
    <source>
        <strain evidence="2 3">DSM 25540</strain>
    </source>
</reference>
<dbReference type="InterPro" id="IPR036291">
    <property type="entry name" value="NAD(P)-bd_dom_sf"/>
</dbReference>
<dbReference type="PROSITE" id="PS01162">
    <property type="entry name" value="QOR_ZETA_CRYSTAL"/>
    <property type="match status" value="1"/>
</dbReference>
<protein>
    <submittedName>
        <fullName evidence="2">NADPH2:quinone reductase</fullName>
        <ecNumber evidence="2">1.6.5.5</ecNumber>
    </submittedName>
</protein>
<gene>
    <name evidence="2" type="ORF">JOD17_000440</name>
</gene>
<dbReference type="Proteomes" id="UP000741863">
    <property type="component" value="Unassembled WGS sequence"/>
</dbReference>